<reference evidence="1" key="1">
    <citation type="submission" date="2014-09" db="EMBL/GenBank/DDBJ databases">
        <authorList>
            <person name="Magalhaes I.L.F."/>
            <person name="Oliveira U."/>
            <person name="Santos F.R."/>
            <person name="Vidigal T.H.D.A."/>
            <person name="Brescovit A.D."/>
            <person name="Santos A.J."/>
        </authorList>
    </citation>
    <scope>NUCLEOTIDE SEQUENCE</scope>
    <source>
        <tissue evidence="1">Shoot tissue taken approximately 20 cm above the soil surface</tissue>
    </source>
</reference>
<dbReference type="EMBL" id="GBRH01279448">
    <property type="protein sequence ID" value="JAD18447.1"/>
    <property type="molecule type" value="Transcribed_RNA"/>
</dbReference>
<reference evidence="1" key="2">
    <citation type="journal article" date="2015" name="Data Brief">
        <title>Shoot transcriptome of the giant reed, Arundo donax.</title>
        <authorList>
            <person name="Barrero R.A."/>
            <person name="Guerrero F.D."/>
            <person name="Moolhuijzen P."/>
            <person name="Goolsby J.A."/>
            <person name="Tidwell J."/>
            <person name="Bellgard S.E."/>
            <person name="Bellgard M.I."/>
        </authorList>
    </citation>
    <scope>NUCLEOTIDE SEQUENCE</scope>
    <source>
        <tissue evidence="1">Shoot tissue taken approximately 20 cm above the soil surface</tissue>
    </source>
</reference>
<protein>
    <submittedName>
        <fullName evidence="1">Uncharacterized protein</fullName>
    </submittedName>
</protein>
<accession>A0A0A8Y3R5</accession>
<sequence>MAFSPPNATFKISGNIRCTRSFCYNVHKLNLVHWIQSKWPMVEEFSHSTWAGWRRSSLIPLGLA</sequence>
<name>A0A0A8Y3R5_ARUDO</name>
<proteinExistence type="predicted"/>
<evidence type="ECO:0000313" key="1">
    <source>
        <dbReference type="EMBL" id="JAD18447.1"/>
    </source>
</evidence>
<organism evidence="1">
    <name type="scientific">Arundo donax</name>
    <name type="common">Giant reed</name>
    <name type="synonym">Donax arundinaceus</name>
    <dbReference type="NCBI Taxonomy" id="35708"/>
    <lineage>
        <taxon>Eukaryota</taxon>
        <taxon>Viridiplantae</taxon>
        <taxon>Streptophyta</taxon>
        <taxon>Embryophyta</taxon>
        <taxon>Tracheophyta</taxon>
        <taxon>Spermatophyta</taxon>
        <taxon>Magnoliopsida</taxon>
        <taxon>Liliopsida</taxon>
        <taxon>Poales</taxon>
        <taxon>Poaceae</taxon>
        <taxon>PACMAD clade</taxon>
        <taxon>Arundinoideae</taxon>
        <taxon>Arundineae</taxon>
        <taxon>Arundo</taxon>
    </lineage>
</organism>
<dbReference type="AlphaFoldDB" id="A0A0A8Y3R5"/>